<protein>
    <submittedName>
        <fullName evidence="9">DHA2 family efflux MFS transporter permease subunit</fullName>
    </submittedName>
</protein>
<dbReference type="FunFam" id="1.20.1720.10:FF:000004">
    <property type="entry name" value="EmrB/QacA family drug resistance transporter"/>
    <property type="match status" value="1"/>
</dbReference>
<dbReference type="PRINTS" id="PR01036">
    <property type="entry name" value="TCRTETB"/>
</dbReference>
<feature type="transmembrane region" description="Helical" evidence="7">
    <location>
        <begin position="110"/>
        <end position="131"/>
    </location>
</feature>
<dbReference type="InterPro" id="IPR004638">
    <property type="entry name" value="EmrB-like"/>
</dbReference>
<dbReference type="PROSITE" id="PS50850">
    <property type="entry name" value="MFS"/>
    <property type="match status" value="1"/>
</dbReference>
<dbReference type="PANTHER" id="PTHR23501">
    <property type="entry name" value="MAJOR FACILITATOR SUPERFAMILY"/>
    <property type="match status" value="1"/>
</dbReference>
<dbReference type="NCBIfam" id="TIGR00711">
    <property type="entry name" value="efflux_EmrB"/>
    <property type="match status" value="1"/>
</dbReference>
<dbReference type="EMBL" id="CP034235">
    <property type="protein sequence ID" value="QGQ98557.1"/>
    <property type="molecule type" value="Genomic_DNA"/>
</dbReference>
<evidence type="ECO:0000256" key="1">
    <source>
        <dbReference type="ARBA" id="ARBA00004651"/>
    </source>
</evidence>
<feature type="transmembrane region" description="Helical" evidence="7">
    <location>
        <begin position="168"/>
        <end position="189"/>
    </location>
</feature>
<keyword evidence="4 7" id="KW-0812">Transmembrane</keyword>
<dbReference type="Pfam" id="PF07690">
    <property type="entry name" value="MFS_1"/>
    <property type="match status" value="1"/>
</dbReference>
<keyword evidence="2" id="KW-0813">Transport</keyword>
<dbReference type="OrthoDB" id="9816041at2"/>
<dbReference type="Gene3D" id="1.20.1720.10">
    <property type="entry name" value="Multidrug resistance protein D"/>
    <property type="match status" value="1"/>
</dbReference>
<dbReference type="Proteomes" id="UP000426246">
    <property type="component" value="Chromosome"/>
</dbReference>
<comment type="subcellular location">
    <subcellularLocation>
        <location evidence="1">Cell membrane</location>
        <topology evidence="1">Multi-pass membrane protein</topology>
    </subcellularLocation>
</comment>
<evidence type="ECO:0000256" key="6">
    <source>
        <dbReference type="ARBA" id="ARBA00023136"/>
    </source>
</evidence>
<evidence type="ECO:0000313" key="9">
    <source>
        <dbReference type="EMBL" id="QGQ98557.1"/>
    </source>
</evidence>
<dbReference type="PANTHER" id="PTHR23501:SF170">
    <property type="entry name" value="MULTIDRUG RESISTANCE PROTEIN 3"/>
    <property type="match status" value="1"/>
</dbReference>
<organism evidence="9 10">
    <name type="scientific">Paenibacillus psychroresistens</name>
    <dbReference type="NCBI Taxonomy" id="1778678"/>
    <lineage>
        <taxon>Bacteria</taxon>
        <taxon>Bacillati</taxon>
        <taxon>Bacillota</taxon>
        <taxon>Bacilli</taxon>
        <taxon>Bacillales</taxon>
        <taxon>Paenibacillaceae</taxon>
        <taxon>Paenibacillus</taxon>
    </lineage>
</organism>
<evidence type="ECO:0000256" key="7">
    <source>
        <dbReference type="SAM" id="Phobius"/>
    </source>
</evidence>
<proteinExistence type="predicted"/>
<dbReference type="AlphaFoldDB" id="A0A6B8RRR1"/>
<feature type="transmembrane region" description="Helical" evidence="7">
    <location>
        <begin position="307"/>
        <end position="328"/>
    </location>
</feature>
<evidence type="ECO:0000256" key="4">
    <source>
        <dbReference type="ARBA" id="ARBA00022692"/>
    </source>
</evidence>
<keyword evidence="5 7" id="KW-1133">Transmembrane helix</keyword>
<evidence type="ECO:0000313" key="10">
    <source>
        <dbReference type="Proteomes" id="UP000426246"/>
    </source>
</evidence>
<dbReference type="CDD" id="cd17502">
    <property type="entry name" value="MFS_Azr1_MDR_like"/>
    <property type="match status" value="1"/>
</dbReference>
<reference evidence="10" key="1">
    <citation type="submission" date="2018-11" db="EMBL/GenBank/DDBJ databases">
        <title>Complete genome sequence of Paenibacillus sp. ML311-T8.</title>
        <authorList>
            <person name="Nam Y.-D."/>
            <person name="Kang J."/>
            <person name="Chung W.-H."/>
            <person name="Park Y.S."/>
        </authorList>
    </citation>
    <scope>NUCLEOTIDE SEQUENCE [LARGE SCALE GENOMIC DNA]</scope>
    <source>
        <strain evidence="10">ML311-T8</strain>
    </source>
</reference>
<feature type="transmembrane region" description="Helical" evidence="7">
    <location>
        <begin position="476"/>
        <end position="494"/>
    </location>
</feature>
<feature type="transmembrane region" description="Helical" evidence="7">
    <location>
        <begin position="232"/>
        <end position="251"/>
    </location>
</feature>
<dbReference type="SUPFAM" id="SSF103473">
    <property type="entry name" value="MFS general substrate transporter"/>
    <property type="match status" value="1"/>
</dbReference>
<keyword evidence="10" id="KW-1185">Reference proteome</keyword>
<name>A0A6B8RRR1_9BACL</name>
<feature type="domain" description="Major facilitator superfamily (MFS) profile" evidence="8">
    <location>
        <begin position="17"/>
        <end position="499"/>
    </location>
</feature>
<keyword evidence="3" id="KW-1003">Cell membrane</keyword>
<feature type="transmembrane region" description="Helical" evidence="7">
    <location>
        <begin position="82"/>
        <end position="104"/>
    </location>
</feature>
<keyword evidence="6 7" id="KW-0472">Membrane</keyword>
<feature type="transmembrane region" description="Helical" evidence="7">
    <location>
        <begin position="361"/>
        <end position="386"/>
    </location>
</feature>
<dbReference type="InterPro" id="IPR036259">
    <property type="entry name" value="MFS_trans_sf"/>
</dbReference>
<feature type="transmembrane region" description="Helical" evidence="7">
    <location>
        <begin position="398"/>
        <end position="419"/>
    </location>
</feature>
<evidence type="ECO:0000256" key="2">
    <source>
        <dbReference type="ARBA" id="ARBA00022448"/>
    </source>
</evidence>
<dbReference type="KEGG" id="ppsc:EHS13_28605"/>
<sequence>MKGRMRLAIKKSNMNIVIVGLLLGIFIAAIDNTIVATAMGTIVGDLGGLDKFVWVTSAYMVAEMAGMPIFGKLSDMFGRKRFFVFGILTFLLGSVLCGTAHSIVELSIYRAIQGIGGGALVPIAFSILFDIIPMEKRGKMSGIFGAVFGLSSIFGPLLGAYITDYISWHWIFYINLPLGLLAFVLVAFFYKESLQHAKQKIDWWGSLTLVSSIVALMFAIELGGNKYAWDSFTILGLFAAFFVLLITFLIIETKVEEPIISFNMFKYRLFAGSTLVALFSGAAFVVAVVFIPLYIQGVFGGTATNSGLVLLPMMVSSVITAMIGGMIMNKFSYRNIMLTSLILLVLGIILLTTLTPTTSRFVVTIYMIITGLGIGASFSVLSNAVIHHFDTVQRGSANATFAFVRSLGMTIGITIFGIIQRNIFTSQMSEAFAGQGNTPESIGDPRELLSQAGRAQIPASTLDKITAALSSSIAQTFAWAIIPAGLGFLFVLYMSNERLLTASHDSQAANKDLKNTALIQG</sequence>
<dbReference type="InterPro" id="IPR011701">
    <property type="entry name" value="MFS"/>
</dbReference>
<dbReference type="GO" id="GO:0022857">
    <property type="term" value="F:transmembrane transporter activity"/>
    <property type="evidence" value="ECO:0007669"/>
    <property type="project" value="InterPro"/>
</dbReference>
<feature type="transmembrane region" description="Helical" evidence="7">
    <location>
        <begin position="201"/>
        <end position="220"/>
    </location>
</feature>
<evidence type="ECO:0000256" key="3">
    <source>
        <dbReference type="ARBA" id="ARBA00022475"/>
    </source>
</evidence>
<feature type="transmembrane region" description="Helical" evidence="7">
    <location>
        <begin position="272"/>
        <end position="295"/>
    </location>
</feature>
<gene>
    <name evidence="9" type="ORF">EHS13_28605</name>
</gene>
<feature type="transmembrane region" description="Helical" evidence="7">
    <location>
        <begin position="335"/>
        <end position="355"/>
    </location>
</feature>
<dbReference type="InterPro" id="IPR020846">
    <property type="entry name" value="MFS_dom"/>
</dbReference>
<dbReference type="GO" id="GO:0005886">
    <property type="term" value="C:plasma membrane"/>
    <property type="evidence" value="ECO:0007669"/>
    <property type="project" value="UniProtKB-SubCell"/>
</dbReference>
<feature type="transmembrane region" description="Helical" evidence="7">
    <location>
        <begin position="143"/>
        <end position="162"/>
    </location>
</feature>
<accession>A0A6B8RRR1</accession>
<evidence type="ECO:0000259" key="8">
    <source>
        <dbReference type="PROSITE" id="PS50850"/>
    </source>
</evidence>
<feature type="transmembrane region" description="Helical" evidence="7">
    <location>
        <begin position="52"/>
        <end position="70"/>
    </location>
</feature>
<evidence type="ECO:0000256" key="5">
    <source>
        <dbReference type="ARBA" id="ARBA00022989"/>
    </source>
</evidence>
<dbReference type="Gene3D" id="1.20.1250.20">
    <property type="entry name" value="MFS general substrate transporter like domains"/>
    <property type="match status" value="1"/>
</dbReference>